<keyword evidence="1" id="KW-1133">Transmembrane helix</keyword>
<keyword evidence="1" id="KW-0812">Transmembrane</keyword>
<keyword evidence="1" id="KW-0472">Membrane</keyword>
<name>A0A0A9DHE4_ARUDO</name>
<evidence type="ECO:0000313" key="2">
    <source>
        <dbReference type="EMBL" id="JAD83192.1"/>
    </source>
</evidence>
<sequence>MKLMHLVLAKICLGLEKSMLRRMILSTRMENLENLVIVIGWMMGMKKLNVPTGTIRYQITRKQPPLTFLLSLLTLFQRMWVFLLLVTTEHNPERKMMLLHLSHLSTHGQQTA</sequence>
<dbReference type="AlphaFoldDB" id="A0A0A9DHE4"/>
<evidence type="ECO:0000256" key="1">
    <source>
        <dbReference type="SAM" id="Phobius"/>
    </source>
</evidence>
<protein>
    <submittedName>
        <fullName evidence="2">Uncharacterized protein</fullName>
    </submittedName>
</protein>
<reference evidence="2" key="2">
    <citation type="journal article" date="2015" name="Data Brief">
        <title>Shoot transcriptome of the giant reed, Arundo donax.</title>
        <authorList>
            <person name="Barrero R.A."/>
            <person name="Guerrero F.D."/>
            <person name="Moolhuijzen P."/>
            <person name="Goolsby J.A."/>
            <person name="Tidwell J."/>
            <person name="Bellgard S.E."/>
            <person name="Bellgard M.I."/>
        </authorList>
    </citation>
    <scope>NUCLEOTIDE SEQUENCE</scope>
    <source>
        <tissue evidence="2">Shoot tissue taken approximately 20 cm above the soil surface</tissue>
    </source>
</reference>
<reference evidence="2" key="1">
    <citation type="submission" date="2014-09" db="EMBL/GenBank/DDBJ databases">
        <authorList>
            <person name="Magalhaes I.L.F."/>
            <person name="Oliveira U."/>
            <person name="Santos F.R."/>
            <person name="Vidigal T.H.D.A."/>
            <person name="Brescovit A.D."/>
            <person name="Santos A.J."/>
        </authorList>
    </citation>
    <scope>NUCLEOTIDE SEQUENCE</scope>
    <source>
        <tissue evidence="2">Shoot tissue taken approximately 20 cm above the soil surface</tissue>
    </source>
</reference>
<proteinExistence type="predicted"/>
<dbReference type="EMBL" id="GBRH01214703">
    <property type="protein sequence ID" value="JAD83192.1"/>
    <property type="molecule type" value="Transcribed_RNA"/>
</dbReference>
<organism evidence="2">
    <name type="scientific">Arundo donax</name>
    <name type="common">Giant reed</name>
    <name type="synonym">Donax arundinaceus</name>
    <dbReference type="NCBI Taxonomy" id="35708"/>
    <lineage>
        <taxon>Eukaryota</taxon>
        <taxon>Viridiplantae</taxon>
        <taxon>Streptophyta</taxon>
        <taxon>Embryophyta</taxon>
        <taxon>Tracheophyta</taxon>
        <taxon>Spermatophyta</taxon>
        <taxon>Magnoliopsida</taxon>
        <taxon>Liliopsida</taxon>
        <taxon>Poales</taxon>
        <taxon>Poaceae</taxon>
        <taxon>PACMAD clade</taxon>
        <taxon>Arundinoideae</taxon>
        <taxon>Arundineae</taxon>
        <taxon>Arundo</taxon>
    </lineage>
</organism>
<accession>A0A0A9DHE4</accession>
<feature type="transmembrane region" description="Helical" evidence="1">
    <location>
        <begin position="68"/>
        <end position="87"/>
    </location>
</feature>